<protein>
    <submittedName>
        <fullName evidence="2">Uncharacterized protein</fullName>
    </submittedName>
</protein>
<feature type="transmembrane region" description="Helical" evidence="1">
    <location>
        <begin position="330"/>
        <end position="351"/>
    </location>
</feature>
<feature type="transmembrane region" description="Helical" evidence="1">
    <location>
        <begin position="120"/>
        <end position="139"/>
    </location>
</feature>
<feature type="transmembrane region" description="Helical" evidence="1">
    <location>
        <begin position="363"/>
        <end position="384"/>
    </location>
</feature>
<dbReference type="EMBL" id="JAHESF010000004">
    <property type="protein sequence ID" value="MBT1696341.1"/>
    <property type="molecule type" value="Genomic_DNA"/>
</dbReference>
<evidence type="ECO:0000256" key="1">
    <source>
        <dbReference type="SAM" id="Phobius"/>
    </source>
</evidence>
<feature type="transmembrane region" description="Helical" evidence="1">
    <location>
        <begin position="218"/>
        <end position="236"/>
    </location>
</feature>
<reference evidence="2 3" key="1">
    <citation type="submission" date="2021-05" db="EMBL/GenBank/DDBJ databases">
        <title>A Polyphasic approach of four new species of the genus Ohtaekwangia: Ohtaekwangia histidinii sp. nov., Ohtaekwangia cretensis sp. nov., Ohtaekwangia indiensis sp. nov., Ohtaekwangia reichenbachii sp. nov. from diverse environment.</title>
        <authorList>
            <person name="Octaviana S."/>
        </authorList>
    </citation>
    <scope>NUCLEOTIDE SEQUENCE [LARGE SCALE GENOMIC DNA]</scope>
    <source>
        <strain evidence="2 3">PWU4</strain>
    </source>
</reference>
<keyword evidence="1" id="KW-0812">Transmembrane</keyword>
<dbReference type="Proteomes" id="UP001319200">
    <property type="component" value="Unassembled WGS sequence"/>
</dbReference>
<evidence type="ECO:0000313" key="3">
    <source>
        <dbReference type="Proteomes" id="UP001319200"/>
    </source>
</evidence>
<keyword evidence="1" id="KW-1133">Transmembrane helix</keyword>
<gene>
    <name evidence="2" type="ORF">KK083_05605</name>
</gene>
<keyword evidence="1" id="KW-0472">Membrane</keyword>
<feature type="transmembrane region" description="Helical" evidence="1">
    <location>
        <begin position="196"/>
        <end position="212"/>
    </location>
</feature>
<sequence>MTVFTLLLHMLLIGWIAYRISLQEPGLQRVFWPALTVRLISGIALGLVYWLYYGVGDTLAYAQDGAALAAVAKHDPGAYLKFLWTSQPAQPWPVLQTNEPRALFMVKLVSLFSLVCFNNYWTIALYFSFLSFLGAWFLVRQIGLRLPALVPAASMAFLFVPSAVFWSSGVIKESLALAALFFLTGIFLKLWFGEKVAVYQWLVLLLAAWILWNLKYYFAAIFFAVAVAGLLYKVAARVLRPARFGTQVLVWLVVFIIPLGIVMASRPNFHPDRIFTVIVENYHAYSKISSSEDLIRFSTLSPGAGSMVANAPWALFSGLFRPFLWEAHNVLQMAAAVENLFLFVLFCIALSSAWAHRRSPHRMLVFSAGMYILLLCVFITLSTPNFGTLSRYRCGYIPYFVFLLLCSPPVLRILQSSFNRLVLFKR</sequence>
<feature type="transmembrane region" description="Helical" evidence="1">
    <location>
        <begin position="146"/>
        <end position="168"/>
    </location>
</feature>
<comment type="caution">
    <text evidence="2">The sequence shown here is derived from an EMBL/GenBank/DDBJ whole genome shotgun (WGS) entry which is preliminary data.</text>
</comment>
<organism evidence="2 3">
    <name type="scientific">Chryseosolibacter histidini</name>
    <dbReference type="NCBI Taxonomy" id="2782349"/>
    <lineage>
        <taxon>Bacteria</taxon>
        <taxon>Pseudomonadati</taxon>
        <taxon>Bacteroidota</taxon>
        <taxon>Cytophagia</taxon>
        <taxon>Cytophagales</taxon>
        <taxon>Chryseotaleaceae</taxon>
        <taxon>Chryseosolibacter</taxon>
    </lineage>
</organism>
<feature type="transmembrane region" description="Helical" evidence="1">
    <location>
        <begin position="248"/>
        <end position="265"/>
    </location>
</feature>
<name>A0AAP2DHG6_9BACT</name>
<evidence type="ECO:0000313" key="2">
    <source>
        <dbReference type="EMBL" id="MBT1696341.1"/>
    </source>
</evidence>
<dbReference type="RefSeq" id="WP_254161577.1">
    <property type="nucleotide sequence ID" value="NZ_JAHESF010000004.1"/>
</dbReference>
<dbReference type="AlphaFoldDB" id="A0AAP2DHG6"/>
<accession>A0AAP2DHG6</accession>
<proteinExistence type="predicted"/>
<keyword evidence="3" id="KW-1185">Reference proteome</keyword>
<feature type="transmembrane region" description="Helical" evidence="1">
    <location>
        <begin position="174"/>
        <end position="191"/>
    </location>
</feature>
<feature type="transmembrane region" description="Helical" evidence="1">
    <location>
        <begin position="34"/>
        <end position="52"/>
    </location>
</feature>
<feature type="transmembrane region" description="Helical" evidence="1">
    <location>
        <begin position="396"/>
        <end position="414"/>
    </location>
</feature>
<feature type="transmembrane region" description="Helical" evidence="1">
    <location>
        <begin position="6"/>
        <end position="22"/>
    </location>
</feature>